<evidence type="ECO:0000259" key="4">
    <source>
        <dbReference type="PROSITE" id="PS50106"/>
    </source>
</evidence>
<dbReference type="CDD" id="cd06764">
    <property type="entry name" value="PDZ1_DLG5-like"/>
    <property type="match status" value="1"/>
</dbReference>
<dbReference type="Gene3D" id="1.10.287.1490">
    <property type="match status" value="1"/>
</dbReference>
<feature type="domain" description="Guanylate kinase-like" evidence="3">
    <location>
        <begin position="2255"/>
        <end position="2402"/>
    </location>
</feature>
<dbReference type="PROSITE" id="PS50106">
    <property type="entry name" value="PDZ"/>
    <property type="match status" value="4"/>
</dbReference>
<feature type="compositionally biased region" description="Basic and acidic residues" evidence="2">
    <location>
        <begin position="1464"/>
        <end position="1481"/>
    </location>
</feature>
<feature type="compositionally biased region" description="Basic and acidic residues" evidence="2">
    <location>
        <begin position="1168"/>
        <end position="1179"/>
    </location>
</feature>
<dbReference type="OrthoDB" id="10067129at2759"/>
<dbReference type="SMART" id="SM00228">
    <property type="entry name" value="PDZ"/>
    <property type="match status" value="4"/>
</dbReference>
<keyword evidence="1" id="KW-0175">Coiled coil</keyword>
<feature type="compositionally biased region" description="Low complexity" evidence="2">
    <location>
        <begin position="2173"/>
        <end position="2185"/>
    </location>
</feature>
<feature type="region of interest" description="Disordered" evidence="2">
    <location>
        <begin position="1730"/>
        <end position="1828"/>
    </location>
</feature>
<feature type="domain" description="PDZ" evidence="4">
    <location>
        <begin position="869"/>
        <end position="960"/>
    </location>
</feature>
<name>A0A7M7NEJ5_STRPU</name>
<reference evidence="5" key="2">
    <citation type="submission" date="2021-01" db="UniProtKB">
        <authorList>
            <consortium name="EnsemblMetazoa"/>
        </authorList>
    </citation>
    <scope>IDENTIFICATION</scope>
</reference>
<feature type="compositionally biased region" description="Low complexity" evidence="2">
    <location>
        <begin position="1972"/>
        <end position="1983"/>
    </location>
</feature>
<feature type="region of interest" description="Disordered" evidence="2">
    <location>
        <begin position="1229"/>
        <end position="1351"/>
    </location>
</feature>
<dbReference type="Gene3D" id="2.30.42.10">
    <property type="match status" value="4"/>
</dbReference>
<feature type="domain" description="PDZ" evidence="4">
    <location>
        <begin position="1993"/>
        <end position="2075"/>
    </location>
</feature>
<feature type="compositionally biased region" description="Low complexity" evidence="2">
    <location>
        <begin position="1050"/>
        <end position="1070"/>
    </location>
</feature>
<feature type="compositionally biased region" description="Basic and acidic residues" evidence="2">
    <location>
        <begin position="1144"/>
        <end position="1158"/>
    </location>
</feature>
<dbReference type="CDD" id="cd06765">
    <property type="entry name" value="PDZ2_DLG5-like"/>
    <property type="match status" value="1"/>
</dbReference>
<accession>A0A7M7NEJ5</accession>
<feature type="compositionally biased region" description="Basic and acidic residues" evidence="2">
    <location>
        <begin position="1282"/>
        <end position="1294"/>
    </location>
</feature>
<dbReference type="InterPro" id="IPR008145">
    <property type="entry name" value="GK/Ca_channel_bsu"/>
</dbReference>
<feature type="region of interest" description="Disordered" evidence="2">
    <location>
        <begin position="1935"/>
        <end position="1983"/>
    </location>
</feature>
<protein>
    <recommendedName>
        <fullName evidence="7">Disks large homolog 5</fullName>
    </recommendedName>
</protein>
<feature type="compositionally biased region" description="Low complexity" evidence="2">
    <location>
        <begin position="1802"/>
        <end position="1817"/>
    </location>
</feature>
<dbReference type="SUPFAM" id="SSF52540">
    <property type="entry name" value="P-loop containing nucleoside triphosphate hydrolases"/>
    <property type="match status" value="1"/>
</dbReference>
<evidence type="ECO:0000256" key="1">
    <source>
        <dbReference type="SAM" id="Coils"/>
    </source>
</evidence>
<feature type="compositionally biased region" description="Polar residues" evidence="2">
    <location>
        <begin position="1391"/>
        <end position="1403"/>
    </location>
</feature>
<dbReference type="InterPro" id="IPR008144">
    <property type="entry name" value="Guanylate_kin-like_dom"/>
</dbReference>
<dbReference type="KEGG" id="spu:100891173"/>
<dbReference type="Gene3D" id="2.30.30.40">
    <property type="entry name" value="SH3 Domains"/>
    <property type="match status" value="1"/>
</dbReference>
<feature type="region of interest" description="Disordered" evidence="2">
    <location>
        <begin position="1050"/>
        <end position="1202"/>
    </location>
</feature>
<dbReference type="EnsemblMetazoa" id="XM_030979392">
    <property type="protein sequence ID" value="XP_030835252"/>
    <property type="gene ID" value="LOC100891173"/>
</dbReference>
<feature type="compositionally biased region" description="Polar residues" evidence="2">
    <location>
        <begin position="1370"/>
        <end position="1381"/>
    </location>
</feature>
<dbReference type="OMA" id="QEHYMAD"/>
<sequence length="2417" mass="272515">MAFENSTLVYQRRADMFDSESDQLSSSGESSPREGIGKSIVIPNFGAVQHNPNKRIPLMGTWRLHESVHINRSRQNSDRSSGVDSDADFVFRHKSNGVNARYSAVRRLPVNGHCEGDCERDRNGVRYHTAAPEPRKEHLNSHCGSDLRKFDVNGAPVRPDLHVTNGHRKEYSILNGNNVYINATTTVGEWLQNGHFDIGSRNGQKSGVGNTKKNPTLSVNNNVIKEDFSTNGKVNFNQEIDENSPIFIQGLKLDENLNAGIASLLYSNTPSLTFCQRKRLNFMKLCLRRNQPFYFLEMAGENDKVPSPRMLMPRPNSAFIQRMIPGTGSKEHGVSVQSSLDSDNEELVFNKQGVNMGPSDQSLSERGVADRGVPHRDYRKLQSKCHDTMLKLETLKRQNEETLKMCDQSRKDADYYCKQHRTAMSNGDQLRGKLQGLQQEYAELMSERTQVQQEINDLRQRYDDDAKELNELRVQSREFVSVMGQPDVKRMYDMAMDRYETLKHEYDSLQKRYTDVKSSHGSGVNKIERLQEDKSQLQVQMETAVKERNALKQQCTGAIREYEKARREMEELRKQEFKAQQENRLLKQAIKKTQIERDQAVREHRLVMSERDEVHKEIEKLQDEAQHESAKRRTAEEKLATMQNDYSHLHQKLVDTLREQDQSEKKISDLSERYRVMINNTMMAKKEREGILHELRKYEEELQVARHERKEALDQLEEVNQERYKARQEQEMTNHEYKEVNKEVESLRRKVDSLTREHKESVQESENAKRLRDWAFMERDKIVAERESIRALCDKLRRERDRAVSNYAEALRKTDDVERKKNEVTKELNEVKQNVIQQEEKEARMRQLIAPRSRDSAIDADSQEWQMEMVELETVKDDGDMTMLGFDIGDCNKDHQFPDDCSVVITKVDKGSIADGRLKVNDCVVRVNNVDLTNGGDCSIAVQAVKNNRGVLNLVVKRRRPSNVRHHPVKLFYGGKEHGLVLDNGIFISRIVPGSAAAKEGSLLPGDRILYIDGYLVENKSVTEVEEMLSSTSESVMLNIVRVTAMSMSSSTSPTVESIQSHDTSSSKSSLTQYLPPMELAGQKSDRNGNLQQPPSAKDENVKQALRAFVQRRESMHSRESSHESANSGEQTPLALSRQNSVKEQMHNLDPKRDKRMTVGDYPQNSLKRSELGQRESRKSYSGRENLEFISHPGHSNGQYDHMRHSVGEYVRPSSPGAVLRHENYRSDGNLISFNDSPHGNETAHRPQDGGRRDVAHANEVKKDGQSLTNGDLRPLPGSRGSPREGNRESHDGDFSQEYFVRTGPHRESIHNRHASKSLNRKREFNPWSEPSRFTYPARVPNNKPSYESNQSHWEDCNIESVRNSHVNGNVQVSRPTSQDCSPRDFHASSPHMQQSVLSGHTRSWSSSSGRDMEANFRPEEYASFDREDNFHEWDQKHASNDVSPGDAESKTVPVKHPKQQVLVKDHSTWPRSHGPPDPHKPGRKKRRRGPIPDMTPRNDNIEAIVKPTPPSRTSSFKASLRHVEPSSASSNGSESRRQSSTAGSDGKSQGSLHTAQSPTVKVSPINPSSPMNNINRNGNGRDSPKQNGFFLFDSPHENTKSYVSVTKDVTQAVAYRPVSVTSVSQIKYLPSESAIVPRVDPPTHATSPGSYSSQRPPEPLQIVRADPVVTVPPWDTSSLPSESGTHSHYNTWAHISMPTEAQVIIQPVTVPSYKAISYKLQSAITNNRYYPDSPSCQQPPSPGLPDFDPFPKYPGEPINLSRTSLPGSGRGHQHDYSTASLPNKFTRIQFPCYPSRPSPGPSSSSDIASINSGHSSPTSPSVIDDSPYLSPAVSVEASVTVTSQGGPNDTRLIEIEKTLEPGLGFSIKEAGGIFVNTVTEGSLADRGGLKYGDQILEVNGINLRRATYDNAVQILTRAGNSICIKVQYNRSKMEDDHRSSMCSSTQSTPIASQTSTRTNSPTPTITPPTPRASRTQSILSSSSSVMLSEPRFVFLAGGKGGGSLGIRMYGGNKVGIFVAEIEPKSPAAKSEGLLIGDQIIEINGVNLRTATAERAAIELQKPAEEVSILVQHNLSIFNKIQNRNCDELYVKALVDFSAEKEGQLSFKKEEVLVVEDTMYNGSLGVWFSWLINHEGKKCRGPGGQIPSKTALHREMVRRRLLSEGMQEEELRTASSRRSSGPARRSFLKRKKKHQHNNSKDSRELSEGSMTDVPVHEDASVPTYLRVEPLDMHIKRPVILLGPLVEKVALKMTEESPNKYFRAYPKMVQSASHMLEKDIENGLILDYQRKDGMFEVINTSDVKDICKKGCHCILNGLNPHVAERLQRLQLHPIVIFVKFKTIKNIKEQKDPHFLREKVTHKQAKELLEAANKIEQDFKSLFSDIIQGGNLASISLRVKNLIDTEQRKPIWVPSSQPL</sequence>
<feature type="region of interest" description="Disordered" evidence="2">
    <location>
        <begin position="2163"/>
        <end position="2213"/>
    </location>
</feature>
<dbReference type="InterPro" id="IPR036034">
    <property type="entry name" value="PDZ_sf"/>
</dbReference>
<feature type="compositionally biased region" description="Polar residues" evidence="2">
    <location>
        <begin position="1542"/>
        <end position="1561"/>
    </location>
</feature>
<keyword evidence="6" id="KW-1185">Reference proteome</keyword>
<dbReference type="Proteomes" id="UP000007110">
    <property type="component" value="Unassembled WGS sequence"/>
</dbReference>
<proteinExistence type="predicted"/>
<feature type="region of interest" description="Disordered" evidence="2">
    <location>
        <begin position="1370"/>
        <end position="1414"/>
    </location>
</feature>
<feature type="region of interest" description="Disordered" evidence="2">
    <location>
        <begin position="1638"/>
        <end position="1658"/>
    </location>
</feature>
<feature type="compositionally biased region" description="Polar residues" evidence="2">
    <location>
        <begin position="1645"/>
        <end position="1656"/>
    </location>
</feature>
<feature type="compositionally biased region" description="Basic and acidic residues" evidence="2">
    <location>
        <begin position="1111"/>
        <end position="1123"/>
    </location>
</feature>
<dbReference type="CTD" id="9231"/>
<evidence type="ECO:0000313" key="5">
    <source>
        <dbReference type="EnsemblMetazoa" id="XP_030835252"/>
    </source>
</evidence>
<dbReference type="PANTHER" id="PTHR46360">
    <property type="entry name" value="DISKS LARGE HOMOLOG 5"/>
    <property type="match status" value="1"/>
</dbReference>
<dbReference type="InterPro" id="IPR036028">
    <property type="entry name" value="SH3-like_dom_sf"/>
</dbReference>
<evidence type="ECO:0008006" key="7">
    <source>
        <dbReference type="Google" id="ProtNLM"/>
    </source>
</evidence>
<dbReference type="PANTHER" id="PTHR46360:SF1">
    <property type="entry name" value="DISKS LARGE HOMOLOG 5"/>
    <property type="match status" value="1"/>
</dbReference>
<evidence type="ECO:0000259" key="3">
    <source>
        <dbReference type="PROSITE" id="PS50052"/>
    </source>
</evidence>
<feature type="domain" description="PDZ" evidence="4">
    <location>
        <begin position="968"/>
        <end position="1044"/>
    </location>
</feature>
<feature type="coiled-coil region" evidence="1">
    <location>
        <begin position="378"/>
        <end position="848"/>
    </location>
</feature>
<evidence type="ECO:0000256" key="2">
    <source>
        <dbReference type="SAM" id="MobiDB-lite"/>
    </source>
</evidence>
<dbReference type="SUPFAM" id="SSF50156">
    <property type="entry name" value="PDZ domain-like"/>
    <property type="match status" value="4"/>
</dbReference>
<feature type="compositionally biased region" description="Polar residues" evidence="2">
    <location>
        <begin position="1230"/>
        <end position="1240"/>
    </location>
</feature>
<dbReference type="Gene3D" id="3.40.50.300">
    <property type="entry name" value="P-loop containing nucleotide triphosphate hydrolases"/>
    <property type="match status" value="1"/>
</dbReference>
<dbReference type="CDD" id="cd11860">
    <property type="entry name" value="SH3_DLG5"/>
    <property type="match status" value="1"/>
</dbReference>
<feature type="compositionally biased region" description="Low complexity" evidence="2">
    <location>
        <begin position="1564"/>
        <end position="1578"/>
    </location>
</feature>
<feature type="compositionally biased region" description="Polar residues" evidence="2">
    <location>
        <begin position="1941"/>
        <end position="1954"/>
    </location>
</feature>
<dbReference type="InterPro" id="IPR027417">
    <property type="entry name" value="P-loop_NTPase"/>
</dbReference>
<dbReference type="InParanoid" id="A0A7M7NEJ5"/>
<dbReference type="PROSITE" id="PS50052">
    <property type="entry name" value="GUANYLATE_KINASE_2"/>
    <property type="match status" value="1"/>
</dbReference>
<feature type="compositionally biased region" description="Low complexity" evidence="2">
    <location>
        <begin position="1955"/>
        <end position="1964"/>
    </location>
</feature>
<dbReference type="RefSeq" id="XP_030835252.1">
    <property type="nucleotide sequence ID" value="XM_030979392.1"/>
</dbReference>
<dbReference type="GO" id="GO:0035331">
    <property type="term" value="P:negative regulation of hippo signaling"/>
    <property type="evidence" value="ECO:0000318"/>
    <property type="project" value="GO_Central"/>
</dbReference>
<dbReference type="InterPro" id="IPR053004">
    <property type="entry name" value="MAGUK_Signaling_Regulators"/>
</dbReference>
<reference evidence="6" key="1">
    <citation type="submission" date="2015-02" db="EMBL/GenBank/DDBJ databases">
        <title>Genome sequencing for Strongylocentrotus purpuratus.</title>
        <authorList>
            <person name="Murali S."/>
            <person name="Liu Y."/>
            <person name="Vee V."/>
            <person name="English A."/>
            <person name="Wang M."/>
            <person name="Skinner E."/>
            <person name="Han Y."/>
            <person name="Muzny D.M."/>
            <person name="Worley K.C."/>
            <person name="Gibbs R.A."/>
        </authorList>
    </citation>
    <scope>NUCLEOTIDE SEQUENCE</scope>
</reference>
<organism evidence="5 6">
    <name type="scientific">Strongylocentrotus purpuratus</name>
    <name type="common">Purple sea urchin</name>
    <dbReference type="NCBI Taxonomy" id="7668"/>
    <lineage>
        <taxon>Eukaryota</taxon>
        <taxon>Metazoa</taxon>
        <taxon>Echinodermata</taxon>
        <taxon>Eleutherozoa</taxon>
        <taxon>Echinozoa</taxon>
        <taxon>Echinoidea</taxon>
        <taxon>Euechinoidea</taxon>
        <taxon>Echinacea</taxon>
        <taxon>Camarodonta</taxon>
        <taxon>Echinidea</taxon>
        <taxon>Strongylocentrotidae</taxon>
        <taxon>Strongylocentrotus</taxon>
    </lineage>
</organism>
<dbReference type="SUPFAM" id="SSF50044">
    <property type="entry name" value="SH3-domain"/>
    <property type="match status" value="1"/>
</dbReference>
<dbReference type="SMART" id="SM00072">
    <property type="entry name" value="GuKc"/>
    <property type="match status" value="1"/>
</dbReference>
<dbReference type="InterPro" id="IPR035537">
    <property type="entry name" value="DLG5_SH3"/>
</dbReference>
<evidence type="ECO:0000313" key="6">
    <source>
        <dbReference type="Proteomes" id="UP000007110"/>
    </source>
</evidence>
<feature type="compositionally biased region" description="Basic and acidic residues" evidence="2">
    <location>
        <begin position="1242"/>
        <end position="1265"/>
    </location>
</feature>
<feature type="region of interest" description="Disordered" evidence="2">
    <location>
        <begin position="1436"/>
        <end position="1594"/>
    </location>
</feature>
<dbReference type="Pfam" id="PF00595">
    <property type="entry name" value="PDZ"/>
    <property type="match status" value="4"/>
</dbReference>
<dbReference type="GeneID" id="100891173"/>
<feature type="compositionally biased region" description="Basic residues" evidence="2">
    <location>
        <begin position="2186"/>
        <end position="2197"/>
    </location>
</feature>
<dbReference type="InterPro" id="IPR001478">
    <property type="entry name" value="PDZ"/>
</dbReference>
<feature type="domain" description="PDZ" evidence="4">
    <location>
        <begin position="1853"/>
        <end position="1931"/>
    </location>
</feature>